<organism evidence="2 3">
    <name type="scientific">Acidithiobacillus ferrooxidans</name>
    <name type="common">Thiobacillus ferrooxidans</name>
    <dbReference type="NCBI Taxonomy" id="920"/>
    <lineage>
        <taxon>Bacteria</taxon>
        <taxon>Pseudomonadati</taxon>
        <taxon>Pseudomonadota</taxon>
        <taxon>Acidithiobacillia</taxon>
        <taxon>Acidithiobacillales</taxon>
        <taxon>Acidithiobacillaceae</taxon>
        <taxon>Acidithiobacillus</taxon>
    </lineage>
</organism>
<proteinExistence type="predicted"/>
<dbReference type="InterPro" id="IPR013762">
    <property type="entry name" value="Integrase-like_cat_sf"/>
</dbReference>
<sequence>MALAKMDGPALSGIVRQWQGAGLSANTIRIYLANISHLYNIARKEWGMTDLVNPVELVRRPRLSQGRDRRLVGDEEARLLAACSDTNPELADIVTFAIETAMRQGEILGLE</sequence>
<dbReference type="GO" id="GO:0015074">
    <property type="term" value="P:DNA integration"/>
    <property type="evidence" value="ECO:0007669"/>
    <property type="project" value="InterPro"/>
</dbReference>
<evidence type="ECO:0008006" key="4">
    <source>
        <dbReference type="Google" id="ProtNLM"/>
    </source>
</evidence>
<dbReference type="Proteomes" id="UP000248886">
    <property type="component" value="Unassembled WGS sequence"/>
</dbReference>
<dbReference type="GO" id="GO:0003677">
    <property type="term" value="F:DNA binding"/>
    <property type="evidence" value="ECO:0007669"/>
    <property type="project" value="InterPro"/>
</dbReference>
<reference evidence="2 3" key="1">
    <citation type="submission" date="2018-06" db="EMBL/GenBank/DDBJ databases">
        <title>Draft sequence of Acidithiobacillus ferrooxidans CCM 4253.</title>
        <authorList>
            <person name="Moya-Beltran A."/>
            <person name="Castro M."/>
            <person name="Covarrubias P.C."/>
            <person name="Issotta F."/>
            <person name="Janiczek O."/>
            <person name="Mandl M."/>
            <person name="Kucera J."/>
            <person name="Quatrini R."/>
        </authorList>
    </citation>
    <scope>NUCLEOTIDE SEQUENCE [LARGE SCALE GENOMIC DNA]</scope>
    <source>
        <strain evidence="2 3">CCM 4253</strain>
    </source>
</reference>
<dbReference type="EMBL" id="QKQP01000001">
    <property type="protein sequence ID" value="PZD81964.1"/>
    <property type="molecule type" value="Genomic_DNA"/>
</dbReference>
<gene>
    <name evidence="2" type="ORF">DN052_02540</name>
</gene>
<dbReference type="Gene3D" id="1.10.443.10">
    <property type="entry name" value="Intergrase catalytic core"/>
    <property type="match status" value="1"/>
</dbReference>
<evidence type="ECO:0000313" key="2">
    <source>
        <dbReference type="EMBL" id="PZD81964.1"/>
    </source>
</evidence>
<dbReference type="OrthoDB" id="9057547at2"/>
<dbReference type="InterPro" id="IPR011010">
    <property type="entry name" value="DNA_brk_join_enz"/>
</dbReference>
<name>A0A2W1KJI9_ACIFR</name>
<protein>
    <recommendedName>
        <fullName evidence="4">Integrase</fullName>
    </recommendedName>
</protein>
<dbReference type="RefSeq" id="WP_012536413.1">
    <property type="nucleotide sequence ID" value="NZ_AP025160.1"/>
</dbReference>
<evidence type="ECO:0000256" key="1">
    <source>
        <dbReference type="ARBA" id="ARBA00023172"/>
    </source>
</evidence>
<evidence type="ECO:0000313" key="3">
    <source>
        <dbReference type="Proteomes" id="UP000248886"/>
    </source>
</evidence>
<comment type="caution">
    <text evidence="2">The sequence shown here is derived from an EMBL/GenBank/DDBJ whole genome shotgun (WGS) entry which is preliminary data.</text>
</comment>
<dbReference type="GeneID" id="65282288"/>
<dbReference type="AlphaFoldDB" id="A0A2W1KJI9"/>
<accession>A0A2W1KJI9</accession>
<dbReference type="SUPFAM" id="SSF56349">
    <property type="entry name" value="DNA breaking-rejoining enzymes"/>
    <property type="match status" value="1"/>
</dbReference>
<keyword evidence="1" id="KW-0233">DNA recombination</keyword>
<dbReference type="GO" id="GO:0006310">
    <property type="term" value="P:DNA recombination"/>
    <property type="evidence" value="ECO:0007669"/>
    <property type="project" value="UniProtKB-KW"/>
</dbReference>